<dbReference type="PROSITE" id="PS01230">
    <property type="entry name" value="TRMA_1"/>
    <property type="match status" value="1"/>
</dbReference>
<evidence type="ECO:0000256" key="8">
    <source>
        <dbReference type="ARBA" id="ARBA00023014"/>
    </source>
</evidence>
<feature type="active site" description="Nucleophile" evidence="9 10">
    <location>
        <position position="388"/>
    </location>
</feature>
<evidence type="ECO:0000256" key="10">
    <source>
        <dbReference type="PROSITE-ProRule" id="PRU01024"/>
    </source>
</evidence>
<evidence type="ECO:0000256" key="9">
    <source>
        <dbReference type="HAMAP-Rule" id="MF_01010"/>
    </source>
</evidence>
<evidence type="ECO:0000256" key="1">
    <source>
        <dbReference type="ARBA" id="ARBA00022485"/>
    </source>
</evidence>
<feature type="domain" description="TRAM" evidence="12">
    <location>
        <begin position="1"/>
        <end position="53"/>
    </location>
</feature>
<dbReference type="STRING" id="83767.SAMN05660652_03202"/>
<keyword evidence="1 9" id="KW-0004">4Fe-4S</keyword>
<keyword evidence="4 9" id="KW-0808">Transferase</keyword>
<dbReference type="InterPro" id="IPR030390">
    <property type="entry name" value="MeTrfase_TrmA_AS"/>
</dbReference>
<accession>A0A1G8JFZ9</accession>
<dbReference type="Gene3D" id="2.40.50.140">
    <property type="entry name" value="Nucleic acid-binding proteins"/>
    <property type="match status" value="1"/>
</dbReference>
<dbReference type="SUPFAM" id="SSF53335">
    <property type="entry name" value="S-adenosyl-L-methionine-dependent methyltransferases"/>
    <property type="match status" value="1"/>
</dbReference>
<name>A0A1G8JFZ9_9RHOO</name>
<dbReference type="NCBIfam" id="NF009639">
    <property type="entry name" value="PRK13168.1"/>
    <property type="match status" value="1"/>
</dbReference>
<feature type="binding site" evidence="9 10">
    <location>
        <position position="263"/>
    </location>
    <ligand>
        <name>S-adenosyl-L-methionine</name>
        <dbReference type="ChEBI" id="CHEBI:59789"/>
    </ligand>
</feature>
<comment type="catalytic activity">
    <reaction evidence="9">
        <text>uridine(1939) in 23S rRNA + S-adenosyl-L-methionine = 5-methyluridine(1939) in 23S rRNA + S-adenosyl-L-homocysteine + H(+)</text>
        <dbReference type="Rhea" id="RHEA:42908"/>
        <dbReference type="Rhea" id="RHEA-COMP:10278"/>
        <dbReference type="Rhea" id="RHEA-COMP:10279"/>
        <dbReference type="ChEBI" id="CHEBI:15378"/>
        <dbReference type="ChEBI" id="CHEBI:57856"/>
        <dbReference type="ChEBI" id="CHEBI:59789"/>
        <dbReference type="ChEBI" id="CHEBI:65315"/>
        <dbReference type="ChEBI" id="CHEBI:74447"/>
        <dbReference type="EC" id="2.1.1.190"/>
    </reaction>
</comment>
<dbReference type="OrthoDB" id="9804590at2"/>
<dbReference type="Proteomes" id="UP000198607">
    <property type="component" value="Unassembled WGS sequence"/>
</dbReference>
<dbReference type="Gene3D" id="3.40.50.150">
    <property type="entry name" value="Vaccinia Virus protein VP39"/>
    <property type="match status" value="1"/>
</dbReference>
<dbReference type="InterPro" id="IPR010280">
    <property type="entry name" value="U5_MeTrfase_fam"/>
</dbReference>
<evidence type="ECO:0000256" key="11">
    <source>
        <dbReference type="PROSITE-ProRule" id="PRU10015"/>
    </source>
</evidence>
<keyword evidence="7 9" id="KW-0408">Iron</keyword>
<keyword evidence="2 9" id="KW-0698">rRNA processing</keyword>
<dbReference type="PROSITE" id="PS50926">
    <property type="entry name" value="TRAM"/>
    <property type="match status" value="1"/>
</dbReference>
<evidence type="ECO:0000256" key="4">
    <source>
        <dbReference type="ARBA" id="ARBA00022679"/>
    </source>
</evidence>
<feature type="binding site" evidence="9">
    <location>
        <position position="75"/>
    </location>
    <ligand>
        <name>[4Fe-4S] cluster</name>
        <dbReference type="ChEBI" id="CHEBI:49883"/>
    </ligand>
</feature>
<evidence type="ECO:0000256" key="2">
    <source>
        <dbReference type="ARBA" id="ARBA00022552"/>
    </source>
</evidence>
<feature type="binding site" evidence="9 10">
    <location>
        <position position="313"/>
    </location>
    <ligand>
        <name>S-adenosyl-L-methionine</name>
        <dbReference type="ChEBI" id="CHEBI:59789"/>
    </ligand>
</feature>
<feature type="binding site" evidence="9 10">
    <location>
        <position position="362"/>
    </location>
    <ligand>
        <name>S-adenosyl-L-methionine</name>
        <dbReference type="ChEBI" id="CHEBI:59789"/>
    </ligand>
</feature>
<dbReference type="GO" id="GO:0005506">
    <property type="term" value="F:iron ion binding"/>
    <property type="evidence" value="ECO:0007669"/>
    <property type="project" value="UniProtKB-UniRule"/>
</dbReference>
<dbReference type="GO" id="GO:0070041">
    <property type="term" value="F:rRNA (uridine-C5-)-methyltransferase activity"/>
    <property type="evidence" value="ECO:0007669"/>
    <property type="project" value="UniProtKB-UniRule"/>
</dbReference>
<feature type="binding site" evidence="9">
    <location>
        <position position="341"/>
    </location>
    <ligand>
        <name>S-adenosyl-L-methionine</name>
        <dbReference type="ChEBI" id="CHEBI:59789"/>
    </ligand>
</feature>
<evidence type="ECO:0000256" key="3">
    <source>
        <dbReference type="ARBA" id="ARBA00022603"/>
    </source>
</evidence>
<dbReference type="PANTHER" id="PTHR11061">
    <property type="entry name" value="RNA M5U METHYLTRANSFERASE"/>
    <property type="match status" value="1"/>
</dbReference>
<dbReference type="PROSITE" id="PS51687">
    <property type="entry name" value="SAM_MT_RNA_M5U"/>
    <property type="match status" value="1"/>
</dbReference>
<protein>
    <recommendedName>
        <fullName evidence="9">23S rRNA (uracil(1939)-C(5))-methyltransferase RlmD</fullName>
        <ecNumber evidence="9">2.1.1.190</ecNumber>
    </recommendedName>
    <alternativeName>
        <fullName evidence="9">23S rRNA(m5U1939)-methyltransferase</fullName>
    </alternativeName>
</protein>
<dbReference type="EC" id="2.1.1.190" evidence="9"/>
<gene>
    <name evidence="9" type="primary">rlmD</name>
    <name evidence="13" type="ORF">SAMN05660652_03202</name>
</gene>
<evidence type="ECO:0000256" key="5">
    <source>
        <dbReference type="ARBA" id="ARBA00022691"/>
    </source>
</evidence>
<reference evidence="13 14" key="1">
    <citation type="submission" date="2016-10" db="EMBL/GenBank/DDBJ databases">
        <authorList>
            <person name="de Groot N.N."/>
        </authorList>
    </citation>
    <scope>NUCLEOTIDE SEQUENCE [LARGE SCALE GENOMIC DNA]</scope>
    <source>
        <strain evidence="13 14">DSM 5885</strain>
    </source>
</reference>
<comment type="similarity">
    <text evidence="9">Belongs to the class I-like SAM-binding methyltransferase superfamily. RNA M5U methyltransferase family. RlmD subfamily.</text>
</comment>
<feature type="binding site" evidence="9">
    <location>
        <position position="72"/>
    </location>
    <ligand>
        <name>[4Fe-4S] cluster</name>
        <dbReference type="ChEBI" id="CHEBI:49883"/>
    </ligand>
</feature>
<proteinExistence type="inferred from homology"/>
<dbReference type="Pfam" id="PF05958">
    <property type="entry name" value="tRNA_U5-meth_tr"/>
    <property type="match status" value="2"/>
</dbReference>
<evidence type="ECO:0000256" key="7">
    <source>
        <dbReference type="ARBA" id="ARBA00023004"/>
    </source>
</evidence>
<dbReference type="EMBL" id="FNCY01000016">
    <property type="protein sequence ID" value="SDI30209.1"/>
    <property type="molecule type" value="Genomic_DNA"/>
</dbReference>
<dbReference type="GO" id="GO:0051539">
    <property type="term" value="F:4 iron, 4 sulfur cluster binding"/>
    <property type="evidence" value="ECO:0007669"/>
    <property type="project" value="UniProtKB-KW"/>
</dbReference>
<dbReference type="AlphaFoldDB" id="A0A1G8JFZ9"/>
<dbReference type="HAMAP" id="MF_01010">
    <property type="entry name" value="23SrRNA_methyltr_RlmD"/>
    <property type="match status" value="1"/>
</dbReference>
<keyword evidence="5 9" id="KW-0949">S-adenosyl-L-methionine</keyword>
<dbReference type="Pfam" id="PF01938">
    <property type="entry name" value="TRAM"/>
    <property type="match status" value="1"/>
</dbReference>
<dbReference type="InterPro" id="IPR002792">
    <property type="entry name" value="TRAM_dom"/>
</dbReference>
<feature type="binding site" evidence="9 10">
    <location>
        <position position="292"/>
    </location>
    <ligand>
        <name>S-adenosyl-L-methionine</name>
        <dbReference type="ChEBI" id="CHEBI:59789"/>
    </ligand>
</feature>
<feature type="active site" evidence="11">
    <location>
        <position position="388"/>
    </location>
</feature>
<dbReference type="GO" id="GO:0070475">
    <property type="term" value="P:rRNA base methylation"/>
    <property type="evidence" value="ECO:0007669"/>
    <property type="project" value="TreeGrafter"/>
</dbReference>
<dbReference type="FunFam" id="2.40.50.140:FF:000097">
    <property type="entry name" value="23S rRNA (uracil(1939)-C(5))-methyltransferase RlmD"/>
    <property type="match status" value="1"/>
</dbReference>
<evidence type="ECO:0000256" key="6">
    <source>
        <dbReference type="ARBA" id="ARBA00022723"/>
    </source>
</evidence>
<evidence type="ECO:0000259" key="12">
    <source>
        <dbReference type="PROSITE" id="PS50926"/>
    </source>
</evidence>
<dbReference type="InterPro" id="IPR001566">
    <property type="entry name" value="23S_rRNA_MeTrfase_RlmD"/>
</dbReference>
<evidence type="ECO:0000313" key="13">
    <source>
        <dbReference type="EMBL" id="SDI30209.1"/>
    </source>
</evidence>
<feature type="binding site" evidence="9">
    <location>
        <position position="154"/>
    </location>
    <ligand>
        <name>[4Fe-4S] cluster</name>
        <dbReference type="ChEBI" id="CHEBI:49883"/>
    </ligand>
</feature>
<dbReference type="Gene3D" id="2.40.50.1070">
    <property type="match status" value="1"/>
</dbReference>
<keyword evidence="6 9" id="KW-0479">Metal-binding</keyword>
<keyword evidence="3 9" id="KW-0489">Methyltransferase</keyword>
<keyword evidence="8 9" id="KW-0411">Iron-sulfur</keyword>
<organism evidence="13 14">
    <name type="scientific">Propionivibrio dicarboxylicus</name>
    <dbReference type="NCBI Taxonomy" id="83767"/>
    <lineage>
        <taxon>Bacteria</taxon>
        <taxon>Pseudomonadati</taxon>
        <taxon>Pseudomonadota</taxon>
        <taxon>Betaproteobacteria</taxon>
        <taxon>Rhodocyclales</taxon>
        <taxon>Rhodocyclaceae</taxon>
        <taxon>Propionivibrio</taxon>
    </lineage>
</organism>
<comment type="function">
    <text evidence="9">Catalyzes the formation of 5-methyl-uridine at position 1939 (m5U1939) in 23S rRNA.</text>
</comment>
<dbReference type="NCBIfam" id="TIGR00479">
    <property type="entry name" value="rumA"/>
    <property type="match status" value="1"/>
</dbReference>
<dbReference type="RefSeq" id="WP_091938964.1">
    <property type="nucleotide sequence ID" value="NZ_FNCY01000016.1"/>
</dbReference>
<evidence type="ECO:0000313" key="14">
    <source>
        <dbReference type="Proteomes" id="UP000198607"/>
    </source>
</evidence>
<dbReference type="InterPro" id="IPR012340">
    <property type="entry name" value="NA-bd_OB-fold"/>
</dbReference>
<dbReference type="PANTHER" id="PTHR11061:SF49">
    <property type="entry name" value="23S RRNA (URACIL(1939)-C(5))-METHYLTRANSFERASE RLMD"/>
    <property type="match status" value="1"/>
</dbReference>
<feature type="binding site" evidence="9">
    <location>
        <position position="66"/>
    </location>
    <ligand>
        <name>[4Fe-4S] cluster</name>
        <dbReference type="ChEBI" id="CHEBI:49883"/>
    </ligand>
</feature>
<feature type="binding site" evidence="9">
    <location>
        <position position="297"/>
    </location>
    <ligand>
        <name>S-adenosyl-L-methionine</name>
        <dbReference type="ChEBI" id="CHEBI:59789"/>
    </ligand>
</feature>
<dbReference type="GO" id="GO:0003723">
    <property type="term" value="F:RNA binding"/>
    <property type="evidence" value="ECO:0007669"/>
    <property type="project" value="InterPro"/>
</dbReference>
<dbReference type="SUPFAM" id="SSF50249">
    <property type="entry name" value="Nucleic acid-binding proteins"/>
    <property type="match status" value="1"/>
</dbReference>
<dbReference type="CDD" id="cd02440">
    <property type="entry name" value="AdoMet_MTases"/>
    <property type="match status" value="1"/>
</dbReference>
<sequence length="459" mass="49729">MPTGIIESLDHEGRGITRLEGKTIFVDGALPGETVEFASYRKKPTYENAQVLRVIKASADRIEPKCPHFGVCGGCSMQHLSSQAQVAAKQRVLETNLWHLGRLVAEQFYAPIYGPFWGYRFRARLSARLVPKKGGMLVGFHERKSSYVADMQVCLNLPPHVSALLMPLRELVGGLSISAAMPQIELAIGDRVTALVLRILEPLTPADEDLLRAFADRHDVVFYLQPKGPATAYRFYPLDGPALSYSLPDFDVEHFFSPTEFTQVNHAINRVLVRRALALLDPQRGERIADMFCGLGNFTLPIARSGATVVGIEGSPELVRRAGENAAANGLADRVEYGVSNLFEATPESLAALGHFDKMLIDPPREGAVELVKAIGADAPRRIVYVSCNPATLARDAAVLVTQKGYRLRGAGVINMFPNTSHVESIALFEFDPAAAAAIAAADAAALLAGEVSTEEKGA</sequence>
<keyword evidence="14" id="KW-1185">Reference proteome</keyword>
<dbReference type="InterPro" id="IPR029063">
    <property type="entry name" value="SAM-dependent_MTases_sf"/>
</dbReference>